<proteinExistence type="predicted"/>
<comment type="caution">
    <text evidence="1">The sequence shown here is derived from an EMBL/GenBank/DDBJ whole genome shotgun (WGS) entry which is preliminary data.</text>
</comment>
<sequence>MIDKQVYTQFETTYIDDNRRQRKLIMGMNLSLLMINQYLGQFRPANFPVTIAVTFDDLLADLSSEEMVLVLKKMAVKLNTQHPENNLFIKIANFLADFDVNEAGMADLLASCIDCIDMLTIEDDVPCTLQRWYDTYVNEADDDEHARAKYVPLPVIDQLLSYYEIQDEANIYTENVGNGAIPLLVGGQASTYIDVAQNDFVTQLFGAIYQFLNQVPNNRISQDFKYVKPELQQQGCDLAIVNLGVFNPFDSTSTHDTIPTWKRTSFSIRQLQAILSNYGQAAIVGNTEALQQINWDNGTLEEGLESGFIETMMVLTADHSKMMPKDVTIFFLNMALAPYPKA</sequence>
<name>A0ABN8BIA2_9LACO</name>
<keyword evidence="2" id="KW-1185">Reference proteome</keyword>
<accession>A0ABN8BIA2</accession>
<organism evidence="1 2">
    <name type="scientific">Periweissella fabaria</name>
    <dbReference type="NCBI Taxonomy" id="546157"/>
    <lineage>
        <taxon>Bacteria</taxon>
        <taxon>Bacillati</taxon>
        <taxon>Bacillota</taxon>
        <taxon>Bacilli</taxon>
        <taxon>Lactobacillales</taxon>
        <taxon>Lactobacillaceae</taxon>
        <taxon>Periweissella</taxon>
    </lineage>
</organism>
<dbReference type="Proteomes" id="UP000789707">
    <property type="component" value="Unassembled WGS sequence"/>
</dbReference>
<evidence type="ECO:0000313" key="1">
    <source>
        <dbReference type="EMBL" id="CAH0416156.1"/>
    </source>
</evidence>
<dbReference type="EMBL" id="CAKKNS010000001">
    <property type="protein sequence ID" value="CAH0416156.1"/>
    <property type="molecule type" value="Genomic_DNA"/>
</dbReference>
<gene>
    <name evidence="1" type="ORF">WFA24289_00455</name>
</gene>
<reference evidence="1 2" key="1">
    <citation type="submission" date="2021-11" db="EMBL/GenBank/DDBJ databases">
        <authorList>
            <person name="Depoorter E."/>
        </authorList>
    </citation>
    <scope>NUCLEOTIDE SEQUENCE [LARGE SCALE GENOMIC DNA]</scope>
    <source>
        <strain evidence="1 2">LMG 24289</strain>
    </source>
</reference>
<protein>
    <submittedName>
        <fullName evidence="1">Uncharacterized protein</fullName>
    </submittedName>
</protein>
<dbReference type="RefSeq" id="WP_230096215.1">
    <property type="nucleotide sequence ID" value="NZ_CAKKNS010000001.1"/>
</dbReference>
<evidence type="ECO:0000313" key="2">
    <source>
        <dbReference type="Proteomes" id="UP000789707"/>
    </source>
</evidence>